<feature type="domain" description="OmpA-like" evidence="5">
    <location>
        <begin position="529"/>
        <end position="649"/>
    </location>
</feature>
<dbReference type="PANTHER" id="PTHR30329">
    <property type="entry name" value="STATOR ELEMENT OF FLAGELLAR MOTOR COMPLEX"/>
    <property type="match status" value="1"/>
</dbReference>
<evidence type="ECO:0000256" key="4">
    <source>
        <dbReference type="PROSITE-ProRule" id="PRU00473"/>
    </source>
</evidence>
<dbReference type="InterPro" id="IPR011659">
    <property type="entry name" value="WD40"/>
</dbReference>
<protein>
    <submittedName>
        <fullName evidence="6">Cell envelope biogenesis protein OmpA</fullName>
    </submittedName>
</protein>
<comment type="subcellular location">
    <subcellularLocation>
        <location evidence="1">Cell outer membrane</location>
    </subcellularLocation>
</comment>
<dbReference type="Gene3D" id="3.30.1330.60">
    <property type="entry name" value="OmpA-like domain"/>
    <property type="match status" value="1"/>
</dbReference>
<dbReference type="Pfam" id="PF07676">
    <property type="entry name" value="PD40"/>
    <property type="match status" value="2"/>
</dbReference>
<dbReference type="Pfam" id="PF00691">
    <property type="entry name" value="OmpA"/>
    <property type="match status" value="1"/>
</dbReference>
<dbReference type="InterPro" id="IPR006664">
    <property type="entry name" value="OMP_bac"/>
</dbReference>
<evidence type="ECO:0000313" key="7">
    <source>
        <dbReference type="Proteomes" id="UP000645390"/>
    </source>
</evidence>
<dbReference type="PANTHER" id="PTHR30329:SF21">
    <property type="entry name" value="LIPOPROTEIN YIAD-RELATED"/>
    <property type="match status" value="1"/>
</dbReference>
<dbReference type="PROSITE" id="PS51123">
    <property type="entry name" value="OMPA_2"/>
    <property type="match status" value="1"/>
</dbReference>
<evidence type="ECO:0000256" key="3">
    <source>
        <dbReference type="ARBA" id="ARBA00023237"/>
    </source>
</evidence>
<dbReference type="Gene3D" id="1.25.40.10">
    <property type="entry name" value="Tetratricopeptide repeat domain"/>
    <property type="match status" value="1"/>
</dbReference>
<evidence type="ECO:0000256" key="2">
    <source>
        <dbReference type="ARBA" id="ARBA00023136"/>
    </source>
</evidence>
<comment type="caution">
    <text evidence="6">The sequence shown here is derived from an EMBL/GenBank/DDBJ whole genome shotgun (WGS) entry which is preliminary data.</text>
</comment>
<dbReference type="SUPFAM" id="SSF48452">
    <property type="entry name" value="TPR-like"/>
    <property type="match status" value="1"/>
</dbReference>
<evidence type="ECO:0000256" key="1">
    <source>
        <dbReference type="ARBA" id="ARBA00004442"/>
    </source>
</evidence>
<dbReference type="Proteomes" id="UP000645390">
    <property type="component" value="Unassembled WGS sequence"/>
</dbReference>
<dbReference type="InterPro" id="IPR011990">
    <property type="entry name" value="TPR-like_helical_dom_sf"/>
</dbReference>
<accession>A0ABQ2BKT5</accession>
<dbReference type="RefSeq" id="WP_188416680.1">
    <property type="nucleotide sequence ID" value="NZ_BMDJ01000011.1"/>
</dbReference>
<reference evidence="7" key="1">
    <citation type="journal article" date="2019" name="Int. J. Syst. Evol. Microbiol.">
        <title>The Global Catalogue of Microorganisms (GCM) 10K type strain sequencing project: providing services to taxonomists for standard genome sequencing and annotation.</title>
        <authorList>
            <consortium name="The Broad Institute Genomics Platform"/>
            <consortium name="The Broad Institute Genome Sequencing Center for Infectious Disease"/>
            <person name="Wu L."/>
            <person name="Ma J."/>
        </authorList>
    </citation>
    <scope>NUCLEOTIDE SEQUENCE [LARGE SCALE GENOMIC DNA]</scope>
    <source>
        <strain evidence="7">CCM 8939</strain>
    </source>
</reference>
<keyword evidence="2 4" id="KW-0472">Membrane</keyword>
<dbReference type="InterPro" id="IPR050330">
    <property type="entry name" value="Bact_OuterMem_StrucFunc"/>
</dbReference>
<keyword evidence="3" id="KW-0998">Cell outer membrane</keyword>
<dbReference type="PRINTS" id="PR01021">
    <property type="entry name" value="OMPADOMAIN"/>
</dbReference>
<evidence type="ECO:0000259" key="5">
    <source>
        <dbReference type="PROSITE" id="PS51123"/>
    </source>
</evidence>
<dbReference type="InterPro" id="IPR006665">
    <property type="entry name" value="OmpA-like"/>
</dbReference>
<dbReference type="EMBL" id="BMDJ01000011">
    <property type="protein sequence ID" value="GGI28629.1"/>
    <property type="molecule type" value="Genomic_DNA"/>
</dbReference>
<dbReference type="CDD" id="cd07185">
    <property type="entry name" value="OmpA_C-like"/>
    <property type="match status" value="1"/>
</dbReference>
<keyword evidence="7" id="KW-1185">Reference proteome</keyword>
<dbReference type="SUPFAM" id="SSF82171">
    <property type="entry name" value="DPP6 N-terminal domain-like"/>
    <property type="match status" value="1"/>
</dbReference>
<sequence length="649" mass="73095">MNRKYTILMLVLAFFGSYTASYGQEQLSLMEKANLLYVSYQYANAVPIYLKLTDVKNPKLQDVERLADSYLKMNDYASAENWYARVIQYPESKAENLLIYGRLLKSNSKYIEAKKVLQQYAEKTGDLNHVSNEIQGCDSAQLWLAKPTNHKISNEELINTPLSEFGVTLVKGQVFYTGEPSADLLKKVYSRTGNPYLRLFNAEKKSDNVLNNAFINKETYNDGVYHIGPVASNKLGNTLFVTRTYVGKDGEISRENKLKFRNKNLELYIYTLKDGVWDAMAFPYNNIEKYSVGHAALSTDEQTLYFVSDRPGGQGGTDIWYSELNQEGKWGIPQNAGATINSVGDEMFPTIALDGTLYFSSNGLPGMGSLDIFSSKGSKSQWAKPLNLRYPINAAGDDFLFNPTELTDDAVSGYFSSNRKGGKGGDDIYSFNSIKPKIILALSGIVINKKTLENIPEANVTLYKGDKLVVAKQSTTDKGTFFFELDKETDYQVVGQKEKFFSDSAFVSTKGIKKSDTLKVILRLEPLFEVGKIIVLENIHYDFDKDNIRPDAAKILDGLVQIMRDNPTLEIELGSHTDSRGVDAYNLDLSQRRAKSAVNYLVSRGILRSRMTYRGYGETKLLNRCSNGIKCTEEQHQANRRTEFMILKY</sequence>
<proteinExistence type="predicted"/>
<dbReference type="SUPFAM" id="SSF103088">
    <property type="entry name" value="OmpA-like"/>
    <property type="match status" value="1"/>
</dbReference>
<name>A0ABQ2BKT5_9SPHI</name>
<organism evidence="6 7">
    <name type="scientific">Pedobacter mendelii</name>
    <dbReference type="NCBI Taxonomy" id="1908240"/>
    <lineage>
        <taxon>Bacteria</taxon>
        <taxon>Pseudomonadati</taxon>
        <taxon>Bacteroidota</taxon>
        <taxon>Sphingobacteriia</taxon>
        <taxon>Sphingobacteriales</taxon>
        <taxon>Sphingobacteriaceae</taxon>
        <taxon>Pedobacter</taxon>
    </lineage>
</organism>
<evidence type="ECO:0000313" key="6">
    <source>
        <dbReference type="EMBL" id="GGI28629.1"/>
    </source>
</evidence>
<dbReference type="InterPro" id="IPR036737">
    <property type="entry name" value="OmpA-like_sf"/>
</dbReference>
<gene>
    <name evidence="6" type="ORF">GCM10008119_33600</name>
</gene>